<organism evidence="1 2">
    <name type="scientific">Handroanthus impetiginosus</name>
    <dbReference type="NCBI Taxonomy" id="429701"/>
    <lineage>
        <taxon>Eukaryota</taxon>
        <taxon>Viridiplantae</taxon>
        <taxon>Streptophyta</taxon>
        <taxon>Embryophyta</taxon>
        <taxon>Tracheophyta</taxon>
        <taxon>Spermatophyta</taxon>
        <taxon>Magnoliopsida</taxon>
        <taxon>eudicotyledons</taxon>
        <taxon>Gunneridae</taxon>
        <taxon>Pentapetalae</taxon>
        <taxon>asterids</taxon>
        <taxon>lamiids</taxon>
        <taxon>Lamiales</taxon>
        <taxon>Bignoniaceae</taxon>
        <taxon>Crescentiina</taxon>
        <taxon>Tabebuia alliance</taxon>
        <taxon>Handroanthus</taxon>
    </lineage>
</organism>
<dbReference type="Proteomes" id="UP000231279">
    <property type="component" value="Unassembled WGS sequence"/>
</dbReference>
<sequence>MDANLNSVVISLQAMMNLNNGYSKAEAGEIPIKCAGESLMQATEKCNGSKSGIIWQRYVWKKSGSARSNFNDLNDPTMATKGMEMISTAAASTETMMYAKSERGDGNGGNRHGLAQCTGDLGRFDGPFGLLILAASCFMMYYESQIYFGSSLRLNPAARDPIVEV</sequence>
<evidence type="ECO:0000313" key="1">
    <source>
        <dbReference type="EMBL" id="PIN14263.1"/>
    </source>
</evidence>
<protein>
    <submittedName>
        <fullName evidence="1">Uncharacterized protein</fullName>
    </submittedName>
</protein>
<proteinExistence type="predicted"/>
<dbReference type="AlphaFoldDB" id="A0A2G9H9W6"/>
<comment type="caution">
    <text evidence="1">The sequence shown here is derived from an EMBL/GenBank/DDBJ whole genome shotgun (WGS) entry which is preliminary data.</text>
</comment>
<evidence type="ECO:0000313" key="2">
    <source>
        <dbReference type="Proteomes" id="UP000231279"/>
    </source>
</evidence>
<accession>A0A2G9H9W6</accession>
<reference evidence="2" key="1">
    <citation type="journal article" date="2018" name="Gigascience">
        <title>Genome assembly of the Pink Ipe (Handroanthus impetiginosus, Bignoniaceae), a highly valued, ecologically keystone Neotropical timber forest tree.</title>
        <authorList>
            <person name="Silva-Junior O.B."/>
            <person name="Grattapaglia D."/>
            <person name="Novaes E."/>
            <person name="Collevatti R.G."/>
        </authorList>
    </citation>
    <scope>NUCLEOTIDE SEQUENCE [LARGE SCALE GENOMIC DNA]</scope>
    <source>
        <strain evidence="2">cv. UFG-1</strain>
    </source>
</reference>
<dbReference type="OrthoDB" id="1933521at2759"/>
<dbReference type="EMBL" id="NKXS01002320">
    <property type="protein sequence ID" value="PIN14263.1"/>
    <property type="molecule type" value="Genomic_DNA"/>
</dbReference>
<keyword evidence="2" id="KW-1185">Reference proteome</keyword>
<gene>
    <name evidence="1" type="ORF">CDL12_13122</name>
</gene>
<name>A0A2G9H9W6_9LAMI</name>